<dbReference type="InterPro" id="IPR011008">
    <property type="entry name" value="Dimeric_a/b-barrel"/>
</dbReference>
<dbReference type="PROSITE" id="PS51502">
    <property type="entry name" value="S_R_A_B_BARREL"/>
    <property type="match status" value="1"/>
</dbReference>
<accession>A0A0S7BUE3</accession>
<feature type="domain" description="Stress-response A/B barrel" evidence="1">
    <location>
        <begin position="2"/>
        <end position="98"/>
    </location>
</feature>
<dbReference type="InterPro" id="IPR013097">
    <property type="entry name" value="Dabb"/>
</dbReference>
<dbReference type="RefSeq" id="WP_062283404.1">
    <property type="nucleotide sequence ID" value="NZ_DF968181.1"/>
</dbReference>
<reference evidence="2" key="1">
    <citation type="journal article" date="2015" name="Genome Announc.">
        <title>Draft Genome Sequence of Anaerolineae Strain TC1, a Novel Isolate from a Methanogenic Wastewater Treatment System.</title>
        <authorList>
            <person name="Matsuura N."/>
            <person name="Tourlousse D.M."/>
            <person name="Sun L."/>
            <person name="Toyonaga M."/>
            <person name="Kuroda K."/>
            <person name="Ohashi A."/>
            <person name="Cruz R."/>
            <person name="Yamaguchi T."/>
            <person name="Sekiguchi Y."/>
        </authorList>
    </citation>
    <scope>NUCLEOTIDE SEQUENCE [LARGE SCALE GENOMIC DNA]</scope>
    <source>
        <strain evidence="2">TC1</strain>
    </source>
</reference>
<dbReference type="EMBL" id="DF968181">
    <property type="protein sequence ID" value="GAP41682.1"/>
    <property type="molecule type" value="Genomic_DNA"/>
</dbReference>
<gene>
    <name evidence="2" type="ORF">ATC1_131678</name>
</gene>
<sequence length="102" mass="12025">MIKHIVMWRFLDKAEEHTKQENMDIVRERALALRPIIPQIKSMQIGKDILHTIASYDYVLIADFENETDLQIYINHPDHKKVGEYLSKVTASRVVVDFQYNP</sequence>
<proteinExistence type="predicted"/>
<evidence type="ECO:0000313" key="3">
    <source>
        <dbReference type="Proteomes" id="UP000053370"/>
    </source>
</evidence>
<dbReference type="SMART" id="SM00886">
    <property type="entry name" value="Dabb"/>
    <property type="match status" value="1"/>
</dbReference>
<organism evidence="2">
    <name type="scientific">Flexilinea flocculi</name>
    <dbReference type="NCBI Taxonomy" id="1678840"/>
    <lineage>
        <taxon>Bacteria</taxon>
        <taxon>Bacillati</taxon>
        <taxon>Chloroflexota</taxon>
        <taxon>Anaerolineae</taxon>
        <taxon>Anaerolineales</taxon>
        <taxon>Anaerolineaceae</taxon>
        <taxon>Flexilinea</taxon>
    </lineage>
</organism>
<dbReference type="PANTHER" id="PTHR37832">
    <property type="entry name" value="BLL2683 PROTEIN"/>
    <property type="match status" value="1"/>
</dbReference>
<evidence type="ECO:0000259" key="1">
    <source>
        <dbReference type="PROSITE" id="PS51502"/>
    </source>
</evidence>
<name>A0A0S7BUE3_9CHLR</name>
<dbReference type="SUPFAM" id="SSF54909">
    <property type="entry name" value="Dimeric alpha+beta barrel"/>
    <property type="match status" value="1"/>
</dbReference>
<dbReference type="AlphaFoldDB" id="A0A0S7BUE3"/>
<dbReference type="OrthoDB" id="9808130at2"/>
<protein>
    <submittedName>
        <fullName evidence="2">Protein containing stress responsive A/B barrel domain</fullName>
    </submittedName>
</protein>
<keyword evidence="3" id="KW-1185">Reference proteome</keyword>
<dbReference type="Pfam" id="PF07876">
    <property type="entry name" value="Dabb"/>
    <property type="match status" value="1"/>
</dbReference>
<dbReference type="Proteomes" id="UP000053370">
    <property type="component" value="Unassembled WGS sequence"/>
</dbReference>
<dbReference type="Gene3D" id="3.30.70.100">
    <property type="match status" value="1"/>
</dbReference>
<dbReference type="PANTHER" id="PTHR37832:SF1">
    <property type="entry name" value="STRESS-RESPONSE A_B BARREL DOMAIN-CONTAINING PROTEIN"/>
    <property type="match status" value="1"/>
</dbReference>
<evidence type="ECO:0000313" key="2">
    <source>
        <dbReference type="EMBL" id="GAP41682.1"/>
    </source>
</evidence>